<dbReference type="AlphaFoldDB" id="A0A942SXA9"/>
<name>A0A942SXA9_9BACI</name>
<protein>
    <submittedName>
        <fullName evidence="1">Uncharacterized protein</fullName>
    </submittedName>
</protein>
<comment type="caution">
    <text evidence="1">The sequence shown here is derived from an EMBL/GenBank/DDBJ whole genome shotgun (WGS) entry which is preliminary data.</text>
</comment>
<gene>
    <name evidence="1" type="ORF">KHB02_09135</name>
</gene>
<proteinExistence type="predicted"/>
<sequence length="180" mass="19583">MTITAPGTADVWMAVPNDLGGATTKSIMRWAQPAVRDVLPRRLFGPHPKQMFLQTLLGSVAQLCAPDERYFVHRAELPDEVLLVRVRWSDAPSRLEDQLRAFVETSASSDVTVGTAVPSNITRGIDGLRAPLERAGEAVGWVAAFPVGDLAVQLRFDVPPEFVDDLQDDVVALARALRAA</sequence>
<reference evidence="1" key="1">
    <citation type="submission" date="2021-05" db="EMBL/GenBank/DDBJ databases">
        <title>Novel Bacillus species.</title>
        <authorList>
            <person name="Liu G."/>
        </authorList>
    </citation>
    <scope>NUCLEOTIDE SEQUENCE</scope>
    <source>
        <strain evidence="1">FJAT-50051</strain>
    </source>
</reference>
<accession>A0A942SXA9</accession>
<dbReference type="EMBL" id="JAGYPE010000002">
    <property type="protein sequence ID" value="MBS4181547.1"/>
    <property type="molecule type" value="Genomic_DNA"/>
</dbReference>
<evidence type="ECO:0000313" key="1">
    <source>
        <dbReference type="EMBL" id="MBS4181547.1"/>
    </source>
</evidence>
<organism evidence="1">
    <name type="scientific">Neobacillus citreus</name>
    <dbReference type="NCBI Taxonomy" id="2833578"/>
    <lineage>
        <taxon>Bacteria</taxon>
        <taxon>Bacillati</taxon>
        <taxon>Bacillota</taxon>
        <taxon>Bacilli</taxon>
        <taxon>Bacillales</taxon>
        <taxon>Bacillaceae</taxon>
        <taxon>Neobacillus</taxon>
    </lineage>
</organism>